<keyword evidence="2" id="KW-0175">Coiled coil</keyword>
<dbReference type="Pfam" id="PF03766">
    <property type="entry name" value="Remorin_N"/>
    <property type="match status" value="1"/>
</dbReference>
<feature type="domain" description="Remorin N-terminal" evidence="4">
    <location>
        <begin position="47"/>
        <end position="90"/>
    </location>
</feature>
<evidence type="ECO:0000256" key="2">
    <source>
        <dbReference type="SAM" id="Coils"/>
    </source>
</evidence>
<dbReference type="PANTHER" id="PTHR31775:SF5">
    <property type="entry name" value="REMORIN 1.4"/>
    <property type="match status" value="1"/>
</dbReference>
<protein>
    <recommendedName>
        <fullName evidence="7">Remorin C-terminal domain-containing protein</fullName>
    </recommendedName>
</protein>
<feature type="coiled-coil region" evidence="2">
    <location>
        <begin position="130"/>
        <end position="157"/>
    </location>
</feature>
<dbReference type="EMBL" id="CM007390">
    <property type="protein sequence ID" value="ONK57072.1"/>
    <property type="molecule type" value="Genomic_DNA"/>
</dbReference>
<dbReference type="Proteomes" id="UP000243459">
    <property type="component" value="Chromosome 10"/>
</dbReference>
<evidence type="ECO:0000259" key="3">
    <source>
        <dbReference type="Pfam" id="PF03763"/>
    </source>
</evidence>
<gene>
    <name evidence="5" type="ORF">A4U43_C10F16320</name>
</gene>
<evidence type="ECO:0000256" key="1">
    <source>
        <dbReference type="ARBA" id="ARBA00005711"/>
    </source>
</evidence>
<dbReference type="Pfam" id="PF03763">
    <property type="entry name" value="Remorin_C"/>
    <property type="match status" value="1"/>
</dbReference>
<dbReference type="AlphaFoldDB" id="A0A5P1E347"/>
<dbReference type="OMA" id="MASITAW"/>
<dbReference type="InterPro" id="IPR005516">
    <property type="entry name" value="Remorin_C"/>
</dbReference>
<dbReference type="PANTHER" id="PTHR31775">
    <property type="entry name" value="OS02G0117200 PROTEIN"/>
    <property type="match status" value="1"/>
</dbReference>
<name>A0A5P1E347_ASPOF</name>
<proteinExistence type="inferred from homology"/>
<sequence>MRNGEAVGDALTICFLRDAKIPSLAKFLMAVAVEEGTKKTTVAEAPKDVPEEKAVNPTVEEKADGSKALVVVEKVAELPAEKKSSASADRGIYMVEKLLYQIKLKFHFFTTLNRAIKNKSSTTAWENSKKASIEADLRKAEEKLEKKKAEYAEKKKNRLALLHKAAEDKRAMIEAKRGEDVLKAEETAAKFRATGLAPTKIFGCFGP</sequence>
<comment type="similarity">
    <text evidence="1">Belongs to the remorin family.</text>
</comment>
<evidence type="ECO:0000259" key="4">
    <source>
        <dbReference type="Pfam" id="PF03766"/>
    </source>
</evidence>
<feature type="domain" description="Remorin C-terminal" evidence="3">
    <location>
        <begin position="112"/>
        <end position="200"/>
    </location>
</feature>
<evidence type="ECO:0000313" key="6">
    <source>
        <dbReference type="Proteomes" id="UP000243459"/>
    </source>
</evidence>
<accession>A0A5P1E347</accession>
<reference evidence="6" key="1">
    <citation type="journal article" date="2017" name="Nat. Commun.">
        <title>The asparagus genome sheds light on the origin and evolution of a young Y chromosome.</title>
        <authorList>
            <person name="Harkess A."/>
            <person name="Zhou J."/>
            <person name="Xu C."/>
            <person name="Bowers J.E."/>
            <person name="Van der Hulst R."/>
            <person name="Ayyampalayam S."/>
            <person name="Mercati F."/>
            <person name="Riccardi P."/>
            <person name="McKain M.R."/>
            <person name="Kakrana A."/>
            <person name="Tang H."/>
            <person name="Ray J."/>
            <person name="Groenendijk J."/>
            <person name="Arikit S."/>
            <person name="Mathioni S.M."/>
            <person name="Nakano M."/>
            <person name="Shan H."/>
            <person name="Telgmann-Rauber A."/>
            <person name="Kanno A."/>
            <person name="Yue Z."/>
            <person name="Chen H."/>
            <person name="Li W."/>
            <person name="Chen Y."/>
            <person name="Xu X."/>
            <person name="Zhang Y."/>
            <person name="Luo S."/>
            <person name="Chen H."/>
            <person name="Gao J."/>
            <person name="Mao Z."/>
            <person name="Pires J.C."/>
            <person name="Luo M."/>
            <person name="Kudrna D."/>
            <person name="Wing R.A."/>
            <person name="Meyers B.C."/>
            <person name="Yi K."/>
            <person name="Kong H."/>
            <person name="Lavrijsen P."/>
            <person name="Sunseri F."/>
            <person name="Falavigna A."/>
            <person name="Ye Y."/>
            <person name="Leebens-Mack J.H."/>
            <person name="Chen G."/>
        </authorList>
    </citation>
    <scope>NUCLEOTIDE SEQUENCE [LARGE SCALE GENOMIC DNA]</scope>
    <source>
        <strain evidence="6">cv. DH0086</strain>
    </source>
</reference>
<keyword evidence="6" id="KW-1185">Reference proteome</keyword>
<dbReference type="Gramene" id="ONK57072">
    <property type="protein sequence ID" value="ONK57072"/>
    <property type="gene ID" value="A4U43_C10F16320"/>
</dbReference>
<organism evidence="5 6">
    <name type="scientific">Asparagus officinalis</name>
    <name type="common">Garden asparagus</name>
    <dbReference type="NCBI Taxonomy" id="4686"/>
    <lineage>
        <taxon>Eukaryota</taxon>
        <taxon>Viridiplantae</taxon>
        <taxon>Streptophyta</taxon>
        <taxon>Embryophyta</taxon>
        <taxon>Tracheophyta</taxon>
        <taxon>Spermatophyta</taxon>
        <taxon>Magnoliopsida</taxon>
        <taxon>Liliopsida</taxon>
        <taxon>Asparagales</taxon>
        <taxon>Asparagaceae</taxon>
        <taxon>Asparagoideae</taxon>
        <taxon>Asparagus</taxon>
    </lineage>
</organism>
<dbReference type="InterPro" id="IPR005518">
    <property type="entry name" value="Remorin_N"/>
</dbReference>
<evidence type="ECO:0008006" key="7">
    <source>
        <dbReference type="Google" id="ProtNLM"/>
    </source>
</evidence>
<evidence type="ECO:0000313" key="5">
    <source>
        <dbReference type="EMBL" id="ONK57072.1"/>
    </source>
</evidence>